<gene>
    <name evidence="2" type="ORF">Ahy_A03g015068</name>
</gene>
<organism evidence="2 3">
    <name type="scientific">Arachis hypogaea</name>
    <name type="common">Peanut</name>
    <dbReference type="NCBI Taxonomy" id="3818"/>
    <lineage>
        <taxon>Eukaryota</taxon>
        <taxon>Viridiplantae</taxon>
        <taxon>Streptophyta</taxon>
        <taxon>Embryophyta</taxon>
        <taxon>Tracheophyta</taxon>
        <taxon>Spermatophyta</taxon>
        <taxon>Magnoliopsida</taxon>
        <taxon>eudicotyledons</taxon>
        <taxon>Gunneridae</taxon>
        <taxon>Pentapetalae</taxon>
        <taxon>rosids</taxon>
        <taxon>fabids</taxon>
        <taxon>Fabales</taxon>
        <taxon>Fabaceae</taxon>
        <taxon>Papilionoideae</taxon>
        <taxon>50 kb inversion clade</taxon>
        <taxon>dalbergioids sensu lato</taxon>
        <taxon>Dalbergieae</taxon>
        <taxon>Pterocarpus clade</taxon>
        <taxon>Arachis</taxon>
    </lineage>
</organism>
<evidence type="ECO:0008006" key="4">
    <source>
        <dbReference type="Google" id="ProtNLM"/>
    </source>
</evidence>
<dbReference type="Pfam" id="PF05097">
    <property type="entry name" value="DUF688"/>
    <property type="match status" value="1"/>
</dbReference>
<keyword evidence="3" id="KW-1185">Reference proteome</keyword>
<dbReference type="EMBL" id="SDMP01000003">
    <property type="protein sequence ID" value="RYR68587.1"/>
    <property type="molecule type" value="Genomic_DNA"/>
</dbReference>
<feature type="compositionally biased region" description="Basic and acidic residues" evidence="1">
    <location>
        <begin position="134"/>
        <end position="153"/>
    </location>
</feature>
<comment type="caution">
    <text evidence="2">The sequence shown here is derived from an EMBL/GenBank/DDBJ whole genome shotgun (WGS) entry which is preliminary data.</text>
</comment>
<dbReference type="Proteomes" id="UP000289738">
    <property type="component" value="Chromosome A03"/>
</dbReference>
<feature type="compositionally biased region" description="Low complexity" evidence="1">
    <location>
        <begin position="182"/>
        <end position="198"/>
    </location>
</feature>
<dbReference type="OrthoDB" id="677721at2759"/>
<dbReference type="AlphaFoldDB" id="A0A445DZK5"/>
<protein>
    <recommendedName>
        <fullName evidence="4">DUF688 domain-containing protein</fullName>
    </recommendedName>
</protein>
<feature type="region of interest" description="Disordered" evidence="1">
    <location>
        <begin position="88"/>
        <end position="207"/>
    </location>
</feature>
<accession>A0A445DZK5</accession>
<feature type="compositionally biased region" description="Polar residues" evidence="1">
    <location>
        <begin position="593"/>
        <end position="606"/>
    </location>
</feature>
<dbReference type="PANTHER" id="PTHR33671">
    <property type="entry name" value="N-METHYLTRANSFERASE, PUTATIVE (DUF688)-RELATED"/>
    <property type="match status" value="1"/>
</dbReference>
<feature type="compositionally biased region" description="Polar residues" evidence="1">
    <location>
        <begin position="392"/>
        <end position="417"/>
    </location>
</feature>
<dbReference type="InterPro" id="IPR007789">
    <property type="entry name" value="DUF688"/>
</dbReference>
<dbReference type="PANTHER" id="PTHR33671:SF2">
    <property type="entry name" value="N-METHYLTRANSFERASE, PUTATIVE (DUF688)-RELATED"/>
    <property type="match status" value="1"/>
</dbReference>
<sequence>MHKEANVMNEKVSSKFANTLGHQLLTSPLLCTAPKLSNNNKQNPARIKGKKFCFAENNYMILKTLMEEKQLDFNQPLLSVRRFSSTVVASESDSQRKTNKSSAPKLPPLPVYKSELKSGPVSNPGTVPFVWEKSPGRPKEEGKSETLLLERHVITPKLPPGRASKVEQKDSDKVPKATLVTQSGIGSSISSSQSCSSSDNKVTTKHESIKEIIQEKTSSGSDDGDETYQDALDTLSRTESFFMTCSVSGLSAWDEQEVQLSTSFSADQQARDFMIGRFLPAAKAMASETSQVQYTSKKPLVMKEQPRLVKKVVNGEKPRPLNPKWQNVMPHYAQNIGREESEYESDDNDIAENFAPKVCGLFPRFCLLNPMPGLRMEDRILNSPVHRMHGASQRTTAKQHTGTANYGKSLAGTQSGFTKEKDSAGIPEKSNNVIDPHRRGCSDFSSAERTRFESICESPVVEKTLYVDSVRKVKSSISCSSEIKGQINQVNQRRDNFKTSRNDSVIDKNPIINYSLEDCKPVDIADEKTRLTPESLMSLDSSRLLCSDNSSNNMKVEIENNSNTTYLEKEGLTKTGYKENNLDHELVVTSSQKIIGSKQTESQSRFPGSKRSYKDQTMNPMSQRNLKLTGDSEVDPKIHGATESVDQECAQSSSQDDNNTLASLNMASDGKMGLERKLLTCLGCRETSNVNSAKTPLALPLPKAPSESWLKRTLPAVSSRNLPTWSNVATNTHARTQTSKTALADPKWEIIVKSSNVHHGQLRLAEEPLPPIPEA</sequence>
<name>A0A445DZK5_ARAHY</name>
<feature type="region of interest" description="Disordered" evidence="1">
    <location>
        <begin position="391"/>
        <end position="440"/>
    </location>
</feature>
<evidence type="ECO:0000313" key="2">
    <source>
        <dbReference type="EMBL" id="RYR68587.1"/>
    </source>
</evidence>
<evidence type="ECO:0000313" key="3">
    <source>
        <dbReference type="Proteomes" id="UP000289738"/>
    </source>
</evidence>
<proteinExistence type="predicted"/>
<reference evidence="2 3" key="1">
    <citation type="submission" date="2019-01" db="EMBL/GenBank/DDBJ databases">
        <title>Sequencing of cultivated peanut Arachis hypogaea provides insights into genome evolution and oil improvement.</title>
        <authorList>
            <person name="Chen X."/>
        </authorList>
    </citation>
    <scope>NUCLEOTIDE SEQUENCE [LARGE SCALE GENOMIC DNA]</scope>
    <source>
        <strain evidence="3">cv. Fuhuasheng</strain>
        <tissue evidence="2">Leaves</tissue>
    </source>
</reference>
<feature type="compositionally biased region" description="Basic and acidic residues" evidence="1">
    <location>
        <begin position="164"/>
        <end position="175"/>
    </location>
</feature>
<dbReference type="STRING" id="3818.A0A445DZK5"/>
<evidence type="ECO:0000256" key="1">
    <source>
        <dbReference type="SAM" id="MobiDB-lite"/>
    </source>
</evidence>
<feature type="region of interest" description="Disordered" evidence="1">
    <location>
        <begin position="593"/>
        <end position="621"/>
    </location>
</feature>